<keyword evidence="2" id="KW-1185">Reference proteome</keyword>
<evidence type="ECO:0000313" key="2">
    <source>
        <dbReference type="Proteomes" id="UP000324222"/>
    </source>
</evidence>
<proteinExistence type="predicted"/>
<evidence type="ECO:0000313" key="1">
    <source>
        <dbReference type="EMBL" id="MPC61051.1"/>
    </source>
</evidence>
<dbReference type="Proteomes" id="UP000324222">
    <property type="component" value="Unassembled WGS sequence"/>
</dbReference>
<sequence>MVRGQRVSLILDEEDQGSSRIYELKEVLLGYLFFESPPTRELLPLVRKPYTYIHSDHGQDSNLCAWKPLRPQSVHGFTVPQRPICEKAGGRVRLS</sequence>
<gene>
    <name evidence="1" type="ORF">E2C01_055114</name>
</gene>
<comment type="caution">
    <text evidence="1">The sequence shown here is derived from an EMBL/GenBank/DDBJ whole genome shotgun (WGS) entry which is preliminary data.</text>
</comment>
<reference evidence="1 2" key="1">
    <citation type="submission" date="2019-05" db="EMBL/GenBank/DDBJ databases">
        <title>Another draft genome of Portunus trituberculatus and its Hox gene families provides insights of decapod evolution.</title>
        <authorList>
            <person name="Jeong J.-H."/>
            <person name="Song I."/>
            <person name="Kim S."/>
            <person name="Choi T."/>
            <person name="Kim D."/>
            <person name="Ryu S."/>
            <person name="Kim W."/>
        </authorList>
    </citation>
    <scope>NUCLEOTIDE SEQUENCE [LARGE SCALE GENOMIC DNA]</scope>
    <source>
        <tissue evidence="1">Muscle</tissue>
    </source>
</reference>
<organism evidence="1 2">
    <name type="scientific">Portunus trituberculatus</name>
    <name type="common">Swimming crab</name>
    <name type="synonym">Neptunus trituberculatus</name>
    <dbReference type="NCBI Taxonomy" id="210409"/>
    <lineage>
        <taxon>Eukaryota</taxon>
        <taxon>Metazoa</taxon>
        <taxon>Ecdysozoa</taxon>
        <taxon>Arthropoda</taxon>
        <taxon>Crustacea</taxon>
        <taxon>Multicrustacea</taxon>
        <taxon>Malacostraca</taxon>
        <taxon>Eumalacostraca</taxon>
        <taxon>Eucarida</taxon>
        <taxon>Decapoda</taxon>
        <taxon>Pleocyemata</taxon>
        <taxon>Brachyura</taxon>
        <taxon>Eubrachyura</taxon>
        <taxon>Portunoidea</taxon>
        <taxon>Portunidae</taxon>
        <taxon>Portuninae</taxon>
        <taxon>Portunus</taxon>
    </lineage>
</organism>
<accession>A0A5B7GLR7</accession>
<name>A0A5B7GLR7_PORTR</name>
<dbReference type="EMBL" id="VSRR010018173">
    <property type="protein sequence ID" value="MPC61051.1"/>
    <property type="molecule type" value="Genomic_DNA"/>
</dbReference>
<dbReference type="AlphaFoldDB" id="A0A5B7GLR7"/>
<protein>
    <submittedName>
        <fullName evidence="1">Uncharacterized protein</fullName>
    </submittedName>
</protein>